<organism evidence="1 2">
    <name type="scientific">Paramecium primaurelia</name>
    <dbReference type="NCBI Taxonomy" id="5886"/>
    <lineage>
        <taxon>Eukaryota</taxon>
        <taxon>Sar</taxon>
        <taxon>Alveolata</taxon>
        <taxon>Ciliophora</taxon>
        <taxon>Intramacronucleata</taxon>
        <taxon>Oligohymenophorea</taxon>
        <taxon>Peniculida</taxon>
        <taxon>Parameciidae</taxon>
        <taxon>Paramecium</taxon>
    </lineage>
</organism>
<comment type="caution">
    <text evidence="1">The sequence shown here is derived from an EMBL/GenBank/DDBJ whole genome shotgun (WGS) entry which is preliminary data.</text>
</comment>
<dbReference type="AlphaFoldDB" id="A0A8S1M470"/>
<reference evidence="1" key="1">
    <citation type="submission" date="2021-01" db="EMBL/GenBank/DDBJ databases">
        <authorList>
            <consortium name="Genoscope - CEA"/>
            <person name="William W."/>
        </authorList>
    </citation>
    <scope>NUCLEOTIDE SEQUENCE</scope>
</reference>
<dbReference type="Proteomes" id="UP000688137">
    <property type="component" value="Unassembled WGS sequence"/>
</dbReference>
<dbReference type="EMBL" id="CAJJDM010000052">
    <property type="protein sequence ID" value="CAD8074429.1"/>
    <property type="molecule type" value="Genomic_DNA"/>
</dbReference>
<gene>
    <name evidence="1" type="ORF">PPRIM_AZ9-3.1.T0520273</name>
</gene>
<name>A0A8S1M470_PARPR</name>
<proteinExistence type="predicted"/>
<sequence>MATKMKDNQDENGLKRKQRKIELCDEIIDELIDIILFLEKVMNDCGNQNQIYELYKQKQQQIQEVATYLWSKGDQLLRCRFD</sequence>
<accession>A0A8S1M470</accession>
<protein>
    <submittedName>
        <fullName evidence="1">Uncharacterized protein</fullName>
    </submittedName>
</protein>
<keyword evidence="2" id="KW-1185">Reference proteome</keyword>
<evidence type="ECO:0000313" key="1">
    <source>
        <dbReference type="EMBL" id="CAD8074429.1"/>
    </source>
</evidence>
<evidence type="ECO:0000313" key="2">
    <source>
        <dbReference type="Proteomes" id="UP000688137"/>
    </source>
</evidence>